<dbReference type="EMBL" id="JBHSQQ010000038">
    <property type="protein sequence ID" value="MFC5941731.1"/>
    <property type="molecule type" value="Genomic_DNA"/>
</dbReference>
<evidence type="ECO:0000313" key="3">
    <source>
        <dbReference type="Proteomes" id="UP001596207"/>
    </source>
</evidence>
<dbReference type="RefSeq" id="WP_158499163.1">
    <property type="nucleotide sequence ID" value="NZ_CP158970.1"/>
</dbReference>
<dbReference type="GeneID" id="301308810"/>
<dbReference type="Proteomes" id="UP001596207">
    <property type="component" value="Unassembled WGS sequence"/>
</dbReference>
<organism evidence="2 3">
    <name type="scientific">Micromonospora harpali</name>
    <dbReference type="NCBI Taxonomy" id="1490225"/>
    <lineage>
        <taxon>Bacteria</taxon>
        <taxon>Bacillati</taxon>
        <taxon>Actinomycetota</taxon>
        <taxon>Actinomycetes</taxon>
        <taxon>Micromonosporales</taxon>
        <taxon>Micromonosporaceae</taxon>
        <taxon>Micromonospora</taxon>
    </lineage>
</organism>
<evidence type="ECO:0000256" key="1">
    <source>
        <dbReference type="SAM" id="Phobius"/>
    </source>
</evidence>
<feature type="transmembrane region" description="Helical" evidence="1">
    <location>
        <begin position="15"/>
        <end position="37"/>
    </location>
</feature>
<keyword evidence="3" id="KW-1185">Reference proteome</keyword>
<reference evidence="3" key="1">
    <citation type="journal article" date="2019" name="Int. J. Syst. Evol. Microbiol.">
        <title>The Global Catalogue of Microorganisms (GCM) 10K type strain sequencing project: providing services to taxonomists for standard genome sequencing and annotation.</title>
        <authorList>
            <consortium name="The Broad Institute Genomics Platform"/>
            <consortium name="The Broad Institute Genome Sequencing Center for Infectious Disease"/>
            <person name="Wu L."/>
            <person name="Ma J."/>
        </authorList>
    </citation>
    <scope>NUCLEOTIDE SEQUENCE [LARGE SCALE GENOMIC DNA]</scope>
    <source>
        <strain evidence="3">CGMCC 4.7173</strain>
    </source>
</reference>
<keyword evidence="1" id="KW-0812">Transmembrane</keyword>
<accession>A0ABW1HK25</accession>
<evidence type="ECO:0008006" key="4">
    <source>
        <dbReference type="Google" id="ProtNLM"/>
    </source>
</evidence>
<sequence length="50" mass="5175">MSTEPIPPGYRGGRAVLIVVQILTLLALVALTVWLAVEVVQSADTSAGTP</sequence>
<keyword evidence="1" id="KW-0472">Membrane</keyword>
<keyword evidence="1" id="KW-1133">Transmembrane helix</keyword>
<name>A0ABW1HK25_9ACTN</name>
<comment type="caution">
    <text evidence="2">The sequence shown here is derived from an EMBL/GenBank/DDBJ whole genome shotgun (WGS) entry which is preliminary data.</text>
</comment>
<protein>
    <recommendedName>
        <fullName evidence="4">Flagellin N-terminal-like domain-containing protein</fullName>
    </recommendedName>
</protein>
<gene>
    <name evidence="2" type="ORF">ACFPZ4_09595</name>
</gene>
<proteinExistence type="predicted"/>
<evidence type="ECO:0000313" key="2">
    <source>
        <dbReference type="EMBL" id="MFC5941731.1"/>
    </source>
</evidence>